<evidence type="ECO:0000313" key="3">
    <source>
        <dbReference type="Proteomes" id="UP000288859"/>
    </source>
</evidence>
<protein>
    <submittedName>
        <fullName evidence="2">Uncharacterized protein</fullName>
    </submittedName>
</protein>
<evidence type="ECO:0000313" key="2">
    <source>
        <dbReference type="EMBL" id="RVX68994.1"/>
    </source>
</evidence>
<gene>
    <name evidence="2" type="ORF">B0A52_08061</name>
</gene>
<evidence type="ECO:0000256" key="1">
    <source>
        <dbReference type="SAM" id="MobiDB-lite"/>
    </source>
</evidence>
<dbReference type="Proteomes" id="UP000288859">
    <property type="component" value="Unassembled WGS sequence"/>
</dbReference>
<accession>A0A438MZX6</accession>
<organism evidence="2 3">
    <name type="scientific">Exophiala mesophila</name>
    <name type="common">Black yeast-like fungus</name>
    <dbReference type="NCBI Taxonomy" id="212818"/>
    <lineage>
        <taxon>Eukaryota</taxon>
        <taxon>Fungi</taxon>
        <taxon>Dikarya</taxon>
        <taxon>Ascomycota</taxon>
        <taxon>Pezizomycotina</taxon>
        <taxon>Eurotiomycetes</taxon>
        <taxon>Chaetothyriomycetidae</taxon>
        <taxon>Chaetothyriales</taxon>
        <taxon>Herpotrichiellaceae</taxon>
        <taxon>Exophiala</taxon>
    </lineage>
</organism>
<feature type="region of interest" description="Disordered" evidence="1">
    <location>
        <begin position="1"/>
        <end position="54"/>
    </location>
</feature>
<name>A0A438MZX6_EXOME</name>
<comment type="caution">
    <text evidence="2">The sequence shown here is derived from an EMBL/GenBank/DDBJ whole genome shotgun (WGS) entry which is preliminary data.</text>
</comment>
<sequence length="54" mass="5933">MATGNSPSPPFPKPATEQKFHSLSTEQINSPQKPDPVAMPHMDFEVQKPNGDEN</sequence>
<feature type="compositionally biased region" description="Polar residues" evidence="1">
    <location>
        <begin position="21"/>
        <end position="32"/>
    </location>
</feature>
<dbReference type="AlphaFoldDB" id="A0A438MZX6"/>
<proteinExistence type="predicted"/>
<reference evidence="2 3" key="1">
    <citation type="submission" date="2017-03" db="EMBL/GenBank/DDBJ databases">
        <title>Genomes of endolithic fungi from Antarctica.</title>
        <authorList>
            <person name="Coleine C."/>
            <person name="Masonjones S."/>
            <person name="Stajich J.E."/>
        </authorList>
    </citation>
    <scope>NUCLEOTIDE SEQUENCE [LARGE SCALE GENOMIC DNA]</scope>
    <source>
        <strain evidence="2 3">CCFEE 6314</strain>
    </source>
</reference>
<dbReference type="EMBL" id="NAJM01000033">
    <property type="protein sequence ID" value="RVX68994.1"/>
    <property type="molecule type" value="Genomic_DNA"/>
</dbReference>